<sequence length="99" mass="11188">MARDETMPSQAPLLAERIRLERDIEERERRIRKEAWDAGLFVRPEDISTNIQEESATNQVGESKGARLSDKVGRLRVGIVDHDMPPTEYGDNTVLGLPS</sequence>
<gene>
    <name evidence="1" type="ORF">Pyn_34739</name>
</gene>
<keyword evidence="2" id="KW-1185">Reference proteome</keyword>
<proteinExistence type="predicted"/>
<name>A0A314XZW8_PRUYE</name>
<accession>A0A314XZW8</accession>
<dbReference type="EMBL" id="PJQY01001618">
    <property type="protein sequence ID" value="PQQ01045.1"/>
    <property type="molecule type" value="Genomic_DNA"/>
</dbReference>
<organism evidence="1 2">
    <name type="scientific">Prunus yedoensis var. nudiflora</name>
    <dbReference type="NCBI Taxonomy" id="2094558"/>
    <lineage>
        <taxon>Eukaryota</taxon>
        <taxon>Viridiplantae</taxon>
        <taxon>Streptophyta</taxon>
        <taxon>Embryophyta</taxon>
        <taxon>Tracheophyta</taxon>
        <taxon>Spermatophyta</taxon>
        <taxon>Magnoliopsida</taxon>
        <taxon>eudicotyledons</taxon>
        <taxon>Gunneridae</taxon>
        <taxon>Pentapetalae</taxon>
        <taxon>rosids</taxon>
        <taxon>fabids</taxon>
        <taxon>Rosales</taxon>
        <taxon>Rosaceae</taxon>
        <taxon>Amygdaloideae</taxon>
        <taxon>Amygdaleae</taxon>
        <taxon>Prunus</taxon>
    </lineage>
</organism>
<protein>
    <submittedName>
        <fullName evidence="1">Uncharacterized protein</fullName>
    </submittedName>
</protein>
<dbReference type="Proteomes" id="UP000250321">
    <property type="component" value="Unassembled WGS sequence"/>
</dbReference>
<evidence type="ECO:0000313" key="2">
    <source>
        <dbReference type="Proteomes" id="UP000250321"/>
    </source>
</evidence>
<reference evidence="1 2" key="1">
    <citation type="submission" date="2018-02" db="EMBL/GenBank/DDBJ databases">
        <title>Draft genome of wild Prunus yedoensis var. nudiflora.</title>
        <authorList>
            <person name="Baek S."/>
            <person name="Kim J.-H."/>
            <person name="Choi K."/>
            <person name="Kim G.-B."/>
            <person name="Cho A."/>
            <person name="Jang H."/>
            <person name="Shin C.-H."/>
            <person name="Yu H.-J."/>
            <person name="Mun J.-H."/>
        </authorList>
    </citation>
    <scope>NUCLEOTIDE SEQUENCE [LARGE SCALE GENOMIC DNA]</scope>
    <source>
        <strain evidence="2">cv. Jeju island</strain>
        <tissue evidence="1">Leaf</tissue>
    </source>
</reference>
<evidence type="ECO:0000313" key="1">
    <source>
        <dbReference type="EMBL" id="PQQ01045.1"/>
    </source>
</evidence>
<comment type="caution">
    <text evidence="1">The sequence shown here is derived from an EMBL/GenBank/DDBJ whole genome shotgun (WGS) entry which is preliminary data.</text>
</comment>
<dbReference type="AlphaFoldDB" id="A0A314XZW8"/>